<comment type="caution">
    <text evidence="1">The sequence shown here is derived from an EMBL/GenBank/DDBJ whole genome shotgun (WGS) entry which is preliminary data.</text>
</comment>
<evidence type="ECO:0000313" key="1">
    <source>
        <dbReference type="EMBL" id="OBY12331.1"/>
    </source>
</evidence>
<keyword evidence="2" id="KW-1185">Reference proteome</keyword>
<proteinExistence type="predicted"/>
<dbReference type="GeneID" id="42777476"/>
<dbReference type="RefSeq" id="WP_027099632.1">
    <property type="nucleotide sequence ID" value="NZ_CABHIH010000001.1"/>
</dbReference>
<dbReference type="OrthoDB" id="2082016at2"/>
<gene>
    <name evidence="1" type="ORF">CP373A1_01685</name>
</gene>
<sequence>MKKGSKKIILGILALTSIFLISYMATDIYIKSKNKGQDTNQASTNANASNKYLSDNVKVVLQKNGSREAEKTLDEVIDEYGLEGSITQDELTEVLSQYGYTFDVSTSDTVYYNKDLKSELEPNKYYIGEYEGYLAIYKSNDKGELEIEDEKADVYRNGAKFTDLKPLDQEAIKKYQYVYDTKEDAKLDLTGIS</sequence>
<protein>
    <recommendedName>
        <fullName evidence="3">Bypass of forespore C C-terminal domain-containing protein</fullName>
    </recommendedName>
</protein>
<evidence type="ECO:0000313" key="2">
    <source>
        <dbReference type="Proteomes" id="UP000092714"/>
    </source>
</evidence>
<dbReference type="Proteomes" id="UP000092714">
    <property type="component" value="Unassembled WGS sequence"/>
</dbReference>
<name>A0A174RKW4_9CLOT</name>
<organism evidence="1 2">
    <name type="scientific">Clostridium paraputrificum</name>
    <dbReference type="NCBI Taxonomy" id="29363"/>
    <lineage>
        <taxon>Bacteria</taxon>
        <taxon>Bacillati</taxon>
        <taxon>Bacillota</taxon>
        <taxon>Clostridia</taxon>
        <taxon>Eubacteriales</taxon>
        <taxon>Clostridiaceae</taxon>
        <taxon>Clostridium</taxon>
    </lineage>
</organism>
<dbReference type="AlphaFoldDB" id="A0A174RKW4"/>
<dbReference type="eggNOG" id="ENOG502ZQ95">
    <property type="taxonomic scope" value="Bacteria"/>
</dbReference>
<accession>A0A174RKW4</accession>
<evidence type="ECO:0008006" key="3">
    <source>
        <dbReference type="Google" id="ProtNLM"/>
    </source>
</evidence>
<reference evidence="1 2" key="1">
    <citation type="submission" date="2016-06" db="EMBL/GenBank/DDBJ databases">
        <authorList>
            <person name="Kjaerup R.B."/>
            <person name="Dalgaard T.S."/>
            <person name="Juul-Madsen H.R."/>
        </authorList>
    </citation>
    <scope>NUCLEOTIDE SEQUENCE [LARGE SCALE GENOMIC DNA]</scope>
    <source>
        <strain evidence="1 2">373-A1</strain>
    </source>
</reference>
<dbReference type="EMBL" id="MAPZ01000009">
    <property type="protein sequence ID" value="OBY12331.1"/>
    <property type="molecule type" value="Genomic_DNA"/>
</dbReference>